<dbReference type="InterPro" id="IPR036169">
    <property type="entry name" value="DXPR_C_sf"/>
</dbReference>
<dbReference type="SUPFAM" id="SSF51735">
    <property type="entry name" value="NAD(P)-binding Rossmann-fold domains"/>
    <property type="match status" value="1"/>
</dbReference>
<evidence type="ECO:0000256" key="9">
    <source>
        <dbReference type="HAMAP-Rule" id="MF_00183"/>
    </source>
</evidence>
<feature type="domain" description="1-deoxy-D-xylulose 5-phosphate reductoisomerase N-terminal" evidence="10">
    <location>
        <begin position="30"/>
        <end position="155"/>
    </location>
</feature>
<dbReference type="AlphaFoldDB" id="A0A023DA84"/>
<evidence type="ECO:0000256" key="2">
    <source>
        <dbReference type="ARBA" id="ARBA00006825"/>
    </source>
</evidence>
<dbReference type="InterPro" id="IPR013644">
    <property type="entry name" value="DXP_reductoisomerase_C"/>
</dbReference>
<feature type="binding site" evidence="9">
    <location>
        <position position="149"/>
    </location>
    <ligand>
        <name>NADPH</name>
        <dbReference type="ChEBI" id="CHEBI:57783"/>
    </ligand>
</feature>
<feature type="binding site" evidence="9">
    <location>
        <position position="64"/>
    </location>
    <ligand>
        <name>NADPH</name>
        <dbReference type="ChEBI" id="CHEBI:57783"/>
    </ligand>
</feature>
<dbReference type="InterPro" id="IPR003821">
    <property type="entry name" value="DXP_reductoisomerase"/>
</dbReference>
<keyword evidence="5 9" id="KW-0560">Oxidoreductase</keyword>
<dbReference type="SUPFAM" id="SSF55347">
    <property type="entry name" value="Glyceraldehyde-3-phosphate dehydrogenase-like, C-terminal domain"/>
    <property type="match status" value="1"/>
</dbReference>
<feature type="binding site" evidence="9">
    <location>
        <position position="244"/>
    </location>
    <ligand>
        <name>Mn(2+)</name>
        <dbReference type="ChEBI" id="CHEBI:29035"/>
    </ligand>
</feature>
<keyword evidence="7 9" id="KW-0414">Isoprene biosynthesis</keyword>
<feature type="binding site" evidence="9">
    <location>
        <position position="222"/>
    </location>
    <ligand>
        <name>1-deoxy-D-xylulose 5-phosphate</name>
        <dbReference type="ChEBI" id="CHEBI:57792"/>
    </ligand>
</feature>
<evidence type="ECO:0000313" key="13">
    <source>
        <dbReference type="EMBL" id="GAJ30625.1"/>
    </source>
</evidence>
<feature type="binding site" evidence="9">
    <location>
        <position position="148"/>
    </location>
    <ligand>
        <name>1-deoxy-D-xylulose 5-phosphate</name>
        <dbReference type="ChEBI" id="CHEBI:57792"/>
    </ligand>
</feature>
<protein>
    <recommendedName>
        <fullName evidence="9">1-deoxy-D-xylulose 5-phosphate reductoisomerase</fullName>
        <shortName evidence="9">DXP reductoisomerase</shortName>
        <ecNumber evidence="9">1.1.1.267</ecNumber>
    </recommendedName>
    <alternativeName>
        <fullName evidence="9">1-deoxyxylulose-5-phosphate reductoisomerase</fullName>
    </alternativeName>
    <alternativeName>
        <fullName evidence="9">2-C-methyl-D-erythritol 4-phosphate synthase</fullName>
    </alternativeName>
</protein>
<feature type="binding site" evidence="9">
    <location>
        <position position="235"/>
    </location>
    <ligand>
        <name>1-deoxy-D-xylulose 5-phosphate</name>
        <dbReference type="ChEBI" id="CHEBI:57792"/>
    </ligand>
</feature>
<feature type="binding site" evidence="9">
    <location>
        <position position="244"/>
    </location>
    <ligand>
        <name>1-deoxy-D-xylulose 5-phosphate</name>
        <dbReference type="ChEBI" id="CHEBI:57792"/>
    </ligand>
</feature>
<feature type="binding site" evidence="9">
    <location>
        <position position="147"/>
    </location>
    <ligand>
        <name>NADPH</name>
        <dbReference type="ChEBI" id="CHEBI:57783"/>
    </ligand>
</feature>
<dbReference type="EMBL" id="BAND01000196">
    <property type="protein sequence ID" value="GAJ30625.1"/>
    <property type="molecule type" value="Genomic_DNA"/>
</dbReference>
<feature type="binding site" evidence="9">
    <location>
        <position position="175"/>
    </location>
    <ligand>
        <name>1-deoxy-D-xylulose 5-phosphate</name>
        <dbReference type="ChEBI" id="CHEBI:57792"/>
    </ligand>
</feature>
<sequence length="422" mass="44002">MQNDDIAGASFFMSQISQAAAPRPSAPRSVTILGSTGSIGTSTIDLLLAAPDRFSVRALVGGRNVALLAEQAKALRAELAVINDEAQGEALKDLLKGTGIRCAAGRSAVIEAAALPADWTMAAITGAAGLEPTLAATRNGRFIALANKEALVCAGDVMLRAVREAGATLLPVDSEHNAIFQSLAGASASSIEKIILTASGGPFRTASIETMRAATVEMALKHPTWSMGAKITIDSASMANKGLEVIEAARIFGLDEPQIEVLVHPQSVVHGLVQYRDGSVITQLGAADMRIPIANTLAWPERMETRAPRLCLATLGKLDFEAPDEVRFPALRLARVALRAGGAAPTIFSAANEVAVEAFLRRRIGFLGIGEVIAAAMEALGAPAADDLDAVIHWDAEGRRTAEAFIARAPRVAIEGATLAHA</sequence>
<dbReference type="UniPathway" id="UPA00056">
    <property type="reaction ID" value="UER00092"/>
</dbReference>
<dbReference type="GO" id="GO:0030604">
    <property type="term" value="F:1-deoxy-D-xylulose-5-phosphate reductoisomerase activity"/>
    <property type="evidence" value="ECO:0007669"/>
    <property type="project" value="UniProtKB-UniRule"/>
</dbReference>
<keyword evidence="6 9" id="KW-0464">Manganese</keyword>
<dbReference type="PANTHER" id="PTHR30525">
    <property type="entry name" value="1-DEOXY-D-XYLULOSE 5-PHOSPHATE REDUCTOISOMERASE"/>
    <property type="match status" value="1"/>
</dbReference>
<evidence type="ECO:0000259" key="10">
    <source>
        <dbReference type="Pfam" id="PF02670"/>
    </source>
</evidence>
<feature type="binding site" evidence="9">
    <location>
        <position position="39"/>
    </location>
    <ligand>
        <name>NADPH</name>
        <dbReference type="ChEBI" id="CHEBI:57783"/>
    </ligand>
</feature>
<evidence type="ECO:0000256" key="5">
    <source>
        <dbReference type="ARBA" id="ARBA00023002"/>
    </source>
</evidence>
<dbReference type="NCBIfam" id="TIGR00243">
    <property type="entry name" value="Dxr"/>
    <property type="match status" value="1"/>
</dbReference>
<dbReference type="InterPro" id="IPR013512">
    <property type="entry name" value="DXP_reductoisomerase_N"/>
</dbReference>
<evidence type="ECO:0000313" key="14">
    <source>
        <dbReference type="Proteomes" id="UP000019760"/>
    </source>
</evidence>
<dbReference type="GO" id="GO:0016853">
    <property type="term" value="F:isomerase activity"/>
    <property type="evidence" value="ECO:0007669"/>
    <property type="project" value="UniProtKB-KW"/>
</dbReference>
<keyword evidence="14" id="KW-1185">Reference proteome</keyword>
<feature type="binding site" evidence="9">
    <location>
        <position position="173"/>
    </location>
    <ligand>
        <name>Mn(2+)</name>
        <dbReference type="ChEBI" id="CHEBI:29035"/>
    </ligand>
</feature>
<dbReference type="Pfam" id="PF08436">
    <property type="entry name" value="DXP_redisom_C"/>
    <property type="match status" value="1"/>
</dbReference>
<evidence type="ECO:0000256" key="8">
    <source>
        <dbReference type="ARBA" id="ARBA00048543"/>
    </source>
</evidence>
<keyword evidence="3 9" id="KW-0479">Metal-binding</keyword>
<feature type="binding site" evidence="9">
    <location>
        <position position="175"/>
    </location>
    <ligand>
        <name>Mn(2+)</name>
        <dbReference type="ChEBI" id="CHEBI:29035"/>
    </ligand>
</feature>
<feature type="binding site" evidence="9">
    <location>
        <position position="240"/>
    </location>
    <ligand>
        <name>1-deoxy-D-xylulose 5-phosphate</name>
        <dbReference type="ChEBI" id="CHEBI:57792"/>
    </ligand>
</feature>
<accession>A0A023DA84</accession>
<reference evidence="14" key="1">
    <citation type="journal article" date="2014" name="FEMS Microbiol. Lett.">
        <title>Draft Genomic DNA Sequence of the Facultatively Methylotrophic Bacterium Acidomonas methanolica type strain MB58.</title>
        <authorList>
            <person name="Higashiura N."/>
            <person name="Hadano H."/>
            <person name="Hirakawa H."/>
            <person name="Matsutani M."/>
            <person name="Takabe S."/>
            <person name="Matsushita K."/>
            <person name="Azuma Y."/>
        </authorList>
    </citation>
    <scope>NUCLEOTIDE SEQUENCE [LARGE SCALE GENOMIC DNA]</scope>
    <source>
        <strain evidence="14">MB58</strain>
    </source>
</reference>
<dbReference type="InterPro" id="IPR026877">
    <property type="entry name" value="DXPR_C"/>
</dbReference>
<dbReference type="FunFam" id="3.40.50.720:FF:000045">
    <property type="entry name" value="1-deoxy-D-xylulose 5-phosphate reductoisomerase"/>
    <property type="match status" value="1"/>
</dbReference>
<evidence type="ECO:0000259" key="11">
    <source>
        <dbReference type="Pfam" id="PF08436"/>
    </source>
</evidence>
<keyword evidence="13" id="KW-0413">Isomerase</keyword>
<dbReference type="HAMAP" id="MF_00183">
    <property type="entry name" value="DXP_reductoisom"/>
    <property type="match status" value="1"/>
</dbReference>
<organism evidence="13 14">
    <name type="scientific">Acidomonas methanolica NBRC 104435</name>
    <dbReference type="NCBI Taxonomy" id="1231351"/>
    <lineage>
        <taxon>Bacteria</taxon>
        <taxon>Pseudomonadati</taxon>
        <taxon>Pseudomonadota</taxon>
        <taxon>Alphaproteobacteria</taxon>
        <taxon>Acetobacterales</taxon>
        <taxon>Acetobacteraceae</taxon>
        <taxon>Acidomonas</taxon>
    </lineage>
</organism>
<dbReference type="GO" id="GO:0051484">
    <property type="term" value="P:isopentenyl diphosphate biosynthetic process, methylerythritol 4-phosphate pathway involved in terpenoid biosynthetic process"/>
    <property type="evidence" value="ECO:0007669"/>
    <property type="project" value="UniProtKB-ARBA"/>
</dbReference>
<proteinExistence type="inferred from homology"/>
<keyword evidence="4 9" id="KW-0521">NADP</keyword>
<evidence type="ECO:0000256" key="4">
    <source>
        <dbReference type="ARBA" id="ARBA00022857"/>
    </source>
</evidence>
<comment type="catalytic activity">
    <reaction evidence="8">
        <text>2-C-methyl-D-erythritol 4-phosphate + NADP(+) = 1-deoxy-D-xylulose 5-phosphate + NADPH + H(+)</text>
        <dbReference type="Rhea" id="RHEA:13717"/>
        <dbReference type="ChEBI" id="CHEBI:15378"/>
        <dbReference type="ChEBI" id="CHEBI:57783"/>
        <dbReference type="ChEBI" id="CHEBI:57792"/>
        <dbReference type="ChEBI" id="CHEBI:58262"/>
        <dbReference type="ChEBI" id="CHEBI:58349"/>
        <dbReference type="EC" id="1.1.1.267"/>
    </reaction>
    <physiologicalReaction direction="right-to-left" evidence="8">
        <dbReference type="Rhea" id="RHEA:13719"/>
    </physiologicalReaction>
</comment>
<gene>
    <name evidence="9" type="primary">dxr</name>
    <name evidence="13" type="ORF">Amme_212_008</name>
</gene>
<comment type="pathway">
    <text evidence="1 9">Isoprenoid biosynthesis; isopentenyl diphosphate biosynthesis via DXP pathway; isopentenyl diphosphate from 1-deoxy-D-xylulose 5-phosphate: step 1/6.</text>
</comment>
<comment type="similarity">
    <text evidence="2 9">Belongs to the DXR family.</text>
</comment>
<dbReference type="SUPFAM" id="SSF69055">
    <property type="entry name" value="1-deoxy-D-xylulose-5-phosphate reductoisomerase, C-terminal domain"/>
    <property type="match status" value="1"/>
</dbReference>
<dbReference type="Gene3D" id="3.40.50.720">
    <property type="entry name" value="NAD(P)-binding Rossmann-like Domain"/>
    <property type="match status" value="1"/>
</dbReference>
<dbReference type="PANTHER" id="PTHR30525:SF0">
    <property type="entry name" value="1-DEOXY-D-XYLULOSE 5-PHOSPHATE REDUCTOISOMERASE, CHLOROPLASTIC"/>
    <property type="match status" value="1"/>
</dbReference>
<dbReference type="EC" id="1.1.1.267" evidence="9"/>
<evidence type="ECO:0000259" key="12">
    <source>
        <dbReference type="Pfam" id="PF13288"/>
    </source>
</evidence>
<comment type="function">
    <text evidence="9">Catalyzes the NADPH-dependent rearrangement and reduction of 1-deoxy-D-xylulose-5-phosphate (DXP) to 2-C-methyl-D-erythritol 4-phosphate (MEP).</text>
</comment>
<dbReference type="PIRSF" id="PIRSF006205">
    <property type="entry name" value="Dxp_reductismrs"/>
    <property type="match status" value="1"/>
</dbReference>
<dbReference type="Gene3D" id="1.10.1740.10">
    <property type="match status" value="1"/>
</dbReference>
<feature type="binding site" evidence="9">
    <location>
        <position position="199"/>
    </location>
    <ligand>
        <name>1-deoxy-D-xylulose 5-phosphate</name>
        <dbReference type="ChEBI" id="CHEBI:57792"/>
    </ligand>
</feature>
<feature type="binding site" evidence="9">
    <location>
        <position position="228"/>
    </location>
    <ligand>
        <name>NADPH</name>
        <dbReference type="ChEBI" id="CHEBI:57783"/>
    </ligand>
</feature>
<feature type="domain" description="DXP reductoisomerase C-terminal" evidence="12">
    <location>
        <begin position="284"/>
        <end position="400"/>
    </location>
</feature>
<feature type="binding site" evidence="9">
    <location>
        <position position="38"/>
    </location>
    <ligand>
        <name>NADPH</name>
        <dbReference type="ChEBI" id="CHEBI:57783"/>
    </ligand>
</feature>
<reference evidence="13 14" key="2">
    <citation type="journal article" date="2014" name="FEMS Microbiol. Lett.">
        <title>Draft genomic DNA sequence of the facultatively methylotrophic bacterium Acidomonas methanolica type strain MB58.</title>
        <authorList>
            <person name="Higashiura N."/>
            <person name="Hadano H."/>
            <person name="Hirakawa H."/>
            <person name="Matsutani M."/>
            <person name="Takabe S."/>
            <person name="Matsushita K."/>
            <person name="Azuma Y."/>
        </authorList>
    </citation>
    <scope>NUCLEOTIDE SEQUENCE [LARGE SCALE GENOMIC DNA]</scope>
    <source>
        <strain evidence="13 14">MB58</strain>
    </source>
</reference>
<dbReference type="Pfam" id="PF02670">
    <property type="entry name" value="DXP_reductoisom"/>
    <property type="match status" value="1"/>
</dbReference>
<dbReference type="GO" id="GO:0070402">
    <property type="term" value="F:NADPH binding"/>
    <property type="evidence" value="ECO:0007669"/>
    <property type="project" value="InterPro"/>
</dbReference>
<feature type="binding site" evidence="9">
    <location>
        <position position="62"/>
    </location>
    <ligand>
        <name>NADPH</name>
        <dbReference type="ChEBI" id="CHEBI:57783"/>
    </ligand>
</feature>
<evidence type="ECO:0000256" key="3">
    <source>
        <dbReference type="ARBA" id="ARBA00022723"/>
    </source>
</evidence>
<dbReference type="Pfam" id="PF13288">
    <property type="entry name" value="DXPR_C"/>
    <property type="match status" value="1"/>
</dbReference>
<comment type="caution">
    <text evidence="13">The sequence shown here is derived from an EMBL/GenBank/DDBJ whole genome shotgun (WGS) entry which is preliminary data.</text>
</comment>
<feature type="binding site" evidence="9">
    <location>
        <position position="37"/>
    </location>
    <ligand>
        <name>NADPH</name>
        <dbReference type="ChEBI" id="CHEBI:57783"/>
    </ligand>
</feature>
<feature type="binding site" evidence="9">
    <location>
        <position position="36"/>
    </location>
    <ligand>
        <name>NADPH</name>
        <dbReference type="ChEBI" id="CHEBI:57783"/>
    </ligand>
</feature>
<dbReference type="Proteomes" id="UP000019760">
    <property type="component" value="Unassembled WGS sequence"/>
</dbReference>
<name>A0A023DA84_ACIMT</name>
<keyword evidence="9" id="KW-0460">Magnesium</keyword>
<feature type="binding site" evidence="9">
    <location>
        <position position="241"/>
    </location>
    <ligand>
        <name>1-deoxy-D-xylulose 5-phosphate</name>
        <dbReference type="ChEBI" id="CHEBI:57792"/>
    </ligand>
</feature>
<evidence type="ECO:0000256" key="6">
    <source>
        <dbReference type="ARBA" id="ARBA00023211"/>
    </source>
</evidence>
<feature type="binding site" evidence="9">
    <location>
        <position position="174"/>
    </location>
    <ligand>
        <name>1-deoxy-D-xylulose 5-phosphate</name>
        <dbReference type="ChEBI" id="CHEBI:57792"/>
    </ligand>
</feature>
<dbReference type="InterPro" id="IPR036291">
    <property type="entry name" value="NAD(P)-bd_dom_sf"/>
</dbReference>
<evidence type="ECO:0000256" key="7">
    <source>
        <dbReference type="ARBA" id="ARBA00023229"/>
    </source>
</evidence>
<evidence type="ECO:0000256" key="1">
    <source>
        <dbReference type="ARBA" id="ARBA00005094"/>
    </source>
</evidence>
<dbReference type="GO" id="GO:0030145">
    <property type="term" value="F:manganese ion binding"/>
    <property type="evidence" value="ECO:0007669"/>
    <property type="project" value="TreeGrafter"/>
</dbReference>
<comment type="cofactor">
    <cofactor evidence="9">
        <name>Mg(2+)</name>
        <dbReference type="ChEBI" id="CHEBI:18420"/>
    </cofactor>
    <cofactor evidence="9">
        <name>Mn(2+)</name>
        <dbReference type="ChEBI" id="CHEBI:29035"/>
    </cofactor>
</comment>
<feature type="domain" description="1-deoxy-D-xylulose 5-phosphate reductoisomerase C-terminal" evidence="11">
    <location>
        <begin position="169"/>
        <end position="252"/>
    </location>
</feature>
<feature type="binding site" evidence="9">
    <location>
        <position position="63"/>
    </location>
    <ligand>
        <name>NADPH</name>
        <dbReference type="ChEBI" id="CHEBI:57783"/>
    </ligand>
</feature>